<dbReference type="RefSeq" id="WP_344028368.1">
    <property type="nucleotide sequence ID" value="NZ_BAAAOB010000001.1"/>
</dbReference>
<reference evidence="1 2" key="1">
    <citation type="journal article" date="2019" name="Int. J. Syst. Evol. Microbiol.">
        <title>The Global Catalogue of Microorganisms (GCM) 10K type strain sequencing project: providing services to taxonomists for standard genome sequencing and annotation.</title>
        <authorList>
            <consortium name="The Broad Institute Genomics Platform"/>
            <consortium name="The Broad Institute Genome Sequencing Center for Infectious Disease"/>
            <person name="Wu L."/>
            <person name="Ma J."/>
        </authorList>
    </citation>
    <scope>NUCLEOTIDE SEQUENCE [LARGE SCALE GENOMIC DNA]</scope>
    <source>
        <strain evidence="1 2">JCM 14736</strain>
    </source>
</reference>
<name>A0ABN2L741_9MICO</name>
<dbReference type="EMBL" id="BAAAOB010000001">
    <property type="protein sequence ID" value="GAA1777654.1"/>
    <property type="molecule type" value="Genomic_DNA"/>
</dbReference>
<accession>A0ABN2L741</accession>
<comment type="caution">
    <text evidence="1">The sequence shown here is derived from an EMBL/GenBank/DDBJ whole genome shotgun (WGS) entry which is preliminary data.</text>
</comment>
<evidence type="ECO:0000313" key="1">
    <source>
        <dbReference type="EMBL" id="GAA1777654.1"/>
    </source>
</evidence>
<organism evidence="1 2">
    <name type="scientific">Leucobacter iarius</name>
    <dbReference type="NCBI Taxonomy" id="333963"/>
    <lineage>
        <taxon>Bacteria</taxon>
        <taxon>Bacillati</taxon>
        <taxon>Actinomycetota</taxon>
        <taxon>Actinomycetes</taxon>
        <taxon>Micrococcales</taxon>
        <taxon>Microbacteriaceae</taxon>
        <taxon>Leucobacter</taxon>
    </lineage>
</organism>
<gene>
    <name evidence="1" type="ORF">GCM10009768_02760</name>
</gene>
<keyword evidence="2" id="KW-1185">Reference proteome</keyword>
<evidence type="ECO:0000313" key="2">
    <source>
        <dbReference type="Proteomes" id="UP001500851"/>
    </source>
</evidence>
<dbReference type="Proteomes" id="UP001500851">
    <property type="component" value="Unassembled WGS sequence"/>
</dbReference>
<sequence>MSVDVLLDDQVALWLTDGRPDRMVWRSERWRVVDAPAPLADAAGPRWRFHARSETSGALREFEARSTAGRWFVVAALAR</sequence>
<protein>
    <submittedName>
        <fullName evidence="1">Uncharacterized protein</fullName>
    </submittedName>
</protein>
<proteinExistence type="predicted"/>